<dbReference type="RefSeq" id="WP_048940012.1">
    <property type="nucleotide sequence ID" value="NZ_CP012077.1"/>
</dbReference>
<reference evidence="2" key="1">
    <citation type="submission" date="2017-10" db="EMBL/GenBank/DDBJ databases">
        <title>Whole genome sequencing of various Bordetella species.</title>
        <authorList>
            <person name="Weigand M.R."/>
            <person name="Loparev V."/>
            <person name="Peng Y."/>
            <person name="Bowden K.E."/>
            <person name="Tondella M.L."/>
            <person name="Williams M.M."/>
        </authorList>
    </citation>
    <scope>NUCLEOTIDE SEQUENCE [LARGE SCALE GENOMIC DNA]</scope>
    <source>
        <strain evidence="2">H720</strain>
    </source>
</reference>
<sequence>MSDTQVATKFEVTLADLRREGACFSGYNKVVRAIQGREFTDDDGERESYIRFRHDAPIALTAILKSNGLDDALWALRCVRGVDRDARLFAVWCARQVEHLMTDQHSKDALDVAERFANGEATGGELAAARAAAWDAAWAAAWAAAWDAAGDAAWAAARDAAWAAAWAAAWDAAGAAAGDAAGDAQKEMFTAMCEGRAPWQQPA</sequence>
<proteinExistence type="predicted"/>
<protein>
    <submittedName>
        <fullName evidence="1">Uncharacterized protein</fullName>
    </submittedName>
</protein>
<dbReference type="AlphaFoldDB" id="A0AAN1VHM2"/>
<evidence type="ECO:0000313" key="1">
    <source>
        <dbReference type="EMBL" id="AZW19169.1"/>
    </source>
</evidence>
<dbReference type="Proteomes" id="UP000282741">
    <property type="component" value="Chromosome"/>
</dbReference>
<name>A0AAN1VHM2_9BORD</name>
<accession>A0AAN1VHM2</accession>
<gene>
    <name evidence="1" type="ORF">CS347_21615</name>
</gene>
<dbReference type="EMBL" id="CP024172">
    <property type="protein sequence ID" value="AZW19169.1"/>
    <property type="molecule type" value="Genomic_DNA"/>
</dbReference>
<evidence type="ECO:0000313" key="2">
    <source>
        <dbReference type="Proteomes" id="UP000282741"/>
    </source>
</evidence>
<organism evidence="1 2">
    <name type="scientific">Bordetella hinzii</name>
    <dbReference type="NCBI Taxonomy" id="103855"/>
    <lineage>
        <taxon>Bacteria</taxon>
        <taxon>Pseudomonadati</taxon>
        <taxon>Pseudomonadota</taxon>
        <taxon>Betaproteobacteria</taxon>
        <taxon>Burkholderiales</taxon>
        <taxon>Alcaligenaceae</taxon>
        <taxon>Bordetella</taxon>
    </lineage>
</organism>